<dbReference type="Proteomes" id="UP001299596">
    <property type="component" value="Unassembled WGS sequence"/>
</dbReference>
<evidence type="ECO:0000313" key="2">
    <source>
        <dbReference type="Proteomes" id="UP001299596"/>
    </source>
</evidence>
<reference evidence="1 2" key="1">
    <citation type="submission" date="2023-12" db="EMBL/GenBank/DDBJ databases">
        <title>Description of new species of Mycobacterium terrae complex isolated from sewage at the Sao Paulo Zoological Park Foundation in Brazil.</title>
        <authorList>
            <person name="Romagnoli C.L."/>
            <person name="Conceicao E.C."/>
            <person name="Machado E."/>
            <person name="Barreto L.B.P.F."/>
            <person name="Sharma A."/>
            <person name="Silva N.M."/>
            <person name="Marques L.E."/>
            <person name="Juliana M.A."/>
            <person name="Lourenco M.C.S."/>
            <person name="Digiampietri L.A."/>
            <person name="Suffys P.N."/>
            <person name="Viana-Niero C."/>
        </authorList>
    </citation>
    <scope>NUCLEOTIDE SEQUENCE [LARGE SCALE GENOMIC DNA]</scope>
    <source>
        <strain evidence="1 2">MYC098</strain>
    </source>
</reference>
<evidence type="ECO:0008006" key="3">
    <source>
        <dbReference type="Google" id="ProtNLM"/>
    </source>
</evidence>
<sequence>MAEPNTLDIKASPDTLRATAASLEGLLGEIDAVLVEAKSVHDATTKEASVGTIDQNPAPYFSPLLDALGVAGGNMVKNIEQLKANIAHDAETLVKIADGIEHTEQTNAAKITNI</sequence>
<protein>
    <recommendedName>
        <fullName evidence="3">PE family protein</fullName>
    </recommendedName>
</protein>
<proteinExistence type="predicted"/>
<dbReference type="EMBL" id="JAYJJR010000013">
    <property type="protein sequence ID" value="MEB3022960.1"/>
    <property type="molecule type" value="Genomic_DNA"/>
</dbReference>
<dbReference type="RefSeq" id="WP_329780224.1">
    <property type="nucleotide sequence ID" value="NZ_JAYJJR010000013.1"/>
</dbReference>
<comment type="caution">
    <text evidence="1">The sequence shown here is derived from an EMBL/GenBank/DDBJ whole genome shotgun (WGS) entry which is preliminary data.</text>
</comment>
<evidence type="ECO:0000313" key="1">
    <source>
        <dbReference type="EMBL" id="MEB3022960.1"/>
    </source>
</evidence>
<name>A0ABU5XL00_9MYCO</name>
<keyword evidence="2" id="KW-1185">Reference proteome</keyword>
<accession>A0ABU5XL00</accession>
<gene>
    <name evidence="1" type="ORF">K6T79_18115</name>
</gene>
<organism evidence="1 2">
    <name type="scientific">[Mycobacterium] crassicus</name>
    <dbReference type="NCBI Taxonomy" id="2872309"/>
    <lineage>
        <taxon>Bacteria</taxon>
        <taxon>Bacillati</taxon>
        <taxon>Actinomycetota</taxon>
        <taxon>Actinomycetes</taxon>
        <taxon>Mycobacteriales</taxon>
        <taxon>Mycobacteriaceae</taxon>
        <taxon>Mycolicibacter</taxon>
    </lineage>
</organism>